<dbReference type="InterPro" id="IPR007422">
    <property type="entry name" value="Peptidase_Prp"/>
</dbReference>
<dbReference type="InterPro" id="IPR036764">
    <property type="entry name" value="Peptidase_Prp_sf"/>
</dbReference>
<dbReference type="Proteomes" id="UP000035661">
    <property type="component" value="Chromosome"/>
</dbReference>
<keyword evidence="8" id="KW-1185">Reference proteome</keyword>
<dbReference type="Gene3D" id="3.30.70.1490">
    <property type="entry name" value="Cysteine protease Prp"/>
    <property type="match status" value="1"/>
</dbReference>
<name>A0A0H3XH99_9MOLU</name>
<keyword evidence="4" id="KW-0788">Thiol protease</keyword>
<accession>A0A0H3XH99</accession>
<evidence type="ECO:0000256" key="3">
    <source>
        <dbReference type="ARBA" id="ARBA00022801"/>
    </source>
</evidence>
<evidence type="ECO:0000256" key="6">
    <source>
        <dbReference type="ARBA" id="ARBA00044538"/>
    </source>
</evidence>
<sequence>MIKINFYKTENIISKVEISGHANAGEVGKDLVCAAITGIASGGLNAIDQLENDTCDFTINEGLIIIKVIKNTHNLQVILNTLYYQLLTIYQQYQNYISFKEVS</sequence>
<protein>
    <recommendedName>
        <fullName evidence="6">Ribosomal processing cysteine protease Prp</fullName>
    </recommendedName>
</protein>
<keyword evidence="3" id="KW-0378">Hydrolase</keyword>
<evidence type="ECO:0000313" key="7">
    <source>
        <dbReference type="EMBL" id="AKM54013.1"/>
    </source>
</evidence>
<dbReference type="GO" id="GO:0008234">
    <property type="term" value="F:cysteine-type peptidase activity"/>
    <property type="evidence" value="ECO:0007669"/>
    <property type="project" value="UniProtKB-KW"/>
</dbReference>
<dbReference type="EMBL" id="CP011856">
    <property type="protein sequence ID" value="AKM54013.1"/>
    <property type="molecule type" value="Genomic_DNA"/>
</dbReference>
<proteinExistence type="inferred from homology"/>
<dbReference type="AlphaFoldDB" id="A0A0H3XH99"/>
<evidence type="ECO:0000256" key="5">
    <source>
        <dbReference type="ARBA" id="ARBA00044503"/>
    </source>
</evidence>
<evidence type="ECO:0000256" key="1">
    <source>
        <dbReference type="ARBA" id="ARBA00022517"/>
    </source>
</evidence>
<dbReference type="GO" id="GO:0042254">
    <property type="term" value="P:ribosome biogenesis"/>
    <property type="evidence" value="ECO:0007669"/>
    <property type="project" value="UniProtKB-KW"/>
</dbReference>
<dbReference type="GO" id="GO:0006508">
    <property type="term" value="P:proteolysis"/>
    <property type="evidence" value="ECO:0007669"/>
    <property type="project" value="UniProtKB-KW"/>
</dbReference>
<evidence type="ECO:0000256" key="4">
    <source>
        <dbReference type="ARBA" id="ARBA00022807"/>
    </source>
</evidence>
<evidence type="ECO:0000256" key="2">
    <source>
        <dbReference type="ARBA" id="ARBA00022670"/>
    </source>
</evidence>
<reference evidence="7 8" key="1">
    <citation type="journal article" date="2015" name="Genome Biol. Evol.">
        <title>Found and Lost: The Fates of Horizontally Acquired Genes in Arthropod-Symbiotic Spiroplasma.</title>
        <authorList>
            <person name="Lo W.S."/>
            <person name="Gasparich G.E."/>
            <person name="Kuo C.H."/>
        </authorList>
    </citation>
    <scope>NUCLEOTIDE SEQUENCE [LARGE SCALE GENOMIC DNA]</scope>
    <source>
        <strain evidence="8">TDA-040725-5</strain>
    </source>
</reference>
<reference evidence="8" key="2">
    <citation type="submission" date="2015-06" db="EMBL/GenBank/DDBJ databases">
        <title>Complete genome sequence of Spiroplasma eriocheiris TDA-040725-5 (DSM 21848).</title>
        <authorList>
            <person name="Lo W.-S."/>
            <person name="Kuo C.-H."/>
        </authorList>
    </citation>
    <scope>NUCLEOTIDE SEQUENCE [LARGE SCALE GENOMIC DNA]</scope>
    <source>
        <strain evidence="8">TDA-040725-5</strain>
    </source>
</reference>
<evidence type="ECO:0000313" key="8">
    <source>
        <dbReference type="Proteomes" id="UP000035661"/>
    </source>
</evidence>
<comment type="similarity">
    <text evidence="5">Belongs to the Prp family.</text>
</comment>
<dbReference type="SUPFAM" id="SSF118010">
    <property type="entry name" value="TM1457-like"/>
    <property type="match status" value="1"/>
</dbReference>
<dbReference type="PANTHER" id="PTHR39178:SF1">
    <property type="entry name" value="RIBOSOMAL-PROCESSING CYSTEINE PROTEASE PRP"/>
    <property type="match status" value="1"/>
</dbReference>
<dbReference type="CDD" id="cd16332">
    <property type="entry name" value="Prp-like"/>
    <property type="match status" value="1"/>
</dbReference>
<organism evidence="7 8">
    <name type="scientific">Spiroplasma eriocheiris</name>
    <dbReference type="NCBI Taxonomy" id="315358"/>
    <lineage>
        <taxon>Bacteria</taxon>
        <taxon>Bacillati</taxon>
        <taxon>Mycoplasmatota</taxon>
        <taxon>Mollicutes</taxon>
        <taxon>Entomoplasmatales</taxon>
        <taxon>Spiroplasmataceae</taxon>
        <taxon>Spiroplasma</taxon>
    </lineage>
</organism>
<keyword evidence="2" id="KW-0645">Protease</keyword>
<keyword evidence="1" id="KW-0690">Ribosome biogenesis</keyword>
<gene>
    <name evidence="7" type="ORF">SERIO_v1c04340</name>
</gene>
<dbReference type="Pfam" id="PF04327">
    <property type="entry name" value="Peptidase_Prp"/>
    <property type="match status" value="1"/>
</dbReference>
<dbReference type="PANTHER" id="PTHR39178">
    <property type="entry name" value="HYPOTHETICAL RIBOSOME-ASSOCIATED PROTEIN"/>
    <property type="match status" value="1"/>
</dbReference>
<dbReference type="STRING" id="315358.SERIO_v1c04340"/>
<dbReference type="PATRIC" id="fig|743698.3.peg.435"/>
<dbReference type="KEGG" id="seri:SERIO_v1c04340"/>
<dbReference type="RefSeq" id="WP_047791264.1">
    <property type="nucleotide sequence ID" value="NZ_CP011856.1"/>
</dbReference>